<name>A0A1B0BK53_9MUSC</name>
<organism evidence="1 2">
    <name type="scientific">Glossina palpalis gambiensis</name>
    <dbReference type="NCBI Taxonomy" id="67801"/>
    <lineage>
        <taxon>Eukaryota</taxon>
        <taxon>Metazoa</taxon>
        <taxon>Ecdysozoa</taxon>
        <taxon>Arthropoda</taxon>
        <taxon>Hexapoda</taxon>
        <taxon>Insecta</taxon>
        <taxon>Pterygota</taxon>
        <taxon>Neoptera</taxon>
        <taxon>Endopterygota</taxon>
        <taxon>Diptera</taxon>
        <taxon>Brachycera</taxon>
        <taxon>Muscomorpha</taxon>
        <taxon>Hippoboscoidea</taxon>
        <taxon>Glossinidae</taxon>
        <taxon>Glossina</taxon>
    </lineage>
</organism>
<dbReference type="VEuPathDB" id="VectorBase:GPPI032710"/>
<accession>A0A1B0BK53</accession>
<reference evidence="2" key="1">
    <citation type="submission" date="2015-01" db="EMBL/GenBank/DDBJ databases">
        <authorList>
            <person name="Aksoy S."/>
            <person name="Warren W."/>
            <person name="Wilson R.K."/>
        </authorList>
    </citation>
    <scope>NUCLEOTIDE SEQUENCE [LARGE SCALE GENOMIC DNA]</scope>
    <source>
        <strain evidence="2">IAEA</strain>
    </source>
</reference>
<dbReference type="EMBL" id="JXJN01015801">
    <property type="status" value="NOT_ANNOTATED_CDS"/>
    <property type="molecule type" value="Genomic_DNA"/>
</dbReference>
<dbReference type="Proteomes" id="UP000092460">
    <property type="component" value="Unassembled WGS sequence"/>
</dbReference>
<keyword evidence="2" id="KW-1185">Reference proteome</keyword>
<protein>
    <submittedName>
        <fullName evidence="1">Uncharacterized protein</fullName>
    </submittedName>
</protein>
<dbReference type="SUPFAM" id="SSF56219">
    <property type="entry name" value="DNase I-like"/>
    <property type="match status" value="1"/>
</dbReference>
<evidence type="ECO:0000313" key="2">
    <source>
        <dbReference type="Proteomes" id="UP000092460"/>
    </source>
</evidence>
<reference evidence="1" key="2">
    <citation type="submission" date="2020-05" db="UniProtKB">
        <authorList>
            <consortium name="EnsemblMetazoa"/>
        </authorList>
    </citation>
    <scope>IDENTIFICATION</scope>
    <source>
        <strain evidence="1">IAEA</strain>
    </source>
</reference>
<dbReference type="InterPro" id="IPR036691">
    <property type="entry name" value="Endo/exonu/phosph_ase_sf"/>
</dbReference>
<dbReference type="AlphaFoldDB" id="A0A1B0BK53"/>
<dbReference type="EnsemblMetazoa" id="GPPI032710-RA">
    <property type="protein sequence ID" value="GPPI032710-PA"/>
    <property type="gene ID" value="GPPI032710"/>
</dbReference>
<proteinExistence type="predicted"/>
<evidence type="ECO:0000313" key="1">
    <source>
        <dbReference type="EnsemblMetazoa" id="GPPI032710-PA"/>
    </source>
</evidence>
<sequence>MIPPNCMLNGADVKLNDYLNSVGWKANTNVGTEMMMNYIHRTVSESEASATSAFMLNVVLGEDMSSFKFQWPPDLFEQLVKKQFWPDGVLVLIAVRSAILARLISLSNLDSVEFMHARIKSPEQHLYISCSHVTPDTDPPAYSHHLTSIRQVLDSMGSSDVFVMMIDFNMPSIERKFGQKGGFYVPYYASVRYN</sequence>